<dbReference type="WBParaSite" id="scf7180000418404.g2371">
    <property type="protein sequence ID" value="scf7180000418404.g2371"/>
    <property type="gene ID" value="scf7180000418404.g2371"/>
</dbReference>
<dbReference type="AlphaFoldDB" id="A0A915NL96"/>
<dbReference type="SMART" id="SM00386">
    <property type="entry name" value="HAT"/>
    <property type="match status" value="5"/>
</dbReference>
<dbReference type="GO" id="GO:0000243">
    <property type="term" value="C:commitment complex"/>
    <property type="evidence" value="ECO:0007669"/>
    <property type="project" value="TreeGrafter"/>
</dbReference>
<dbReference type="InterPro" id="IPR011990">
    <property type="entry name" value="TPR-like_helical_dom_sf"/>
</dbReference>
<accession>A0A915NL96</accession>
<dbReference type="GO" id="GO:0005524">
    <property type="term" value="F:ATP binding"/>
    <property type="evidence" value="ECO:0007669"/>
    <property type="project" value="UniProtKB-UniRule"/>
</dbReference>
<keyword evidence="10" id="KW-1185">Reference proteome</keyword>
<comment type="subcellular location">
    <subcellularLocation>
        <location evidence="1">Nucleus</location>
    </subcellularLocation>
</comment>
<dbReference type="SUPFAM" id="SSF48452">
    <property type="entry name" value="TPR-like"/>
    <property type="match status" value="1"/>
</dbReference>
<dbReference type="GO" id="GO:0004672">
    <property type="term" value="F:protein kinase activity"/>
    <property type="evidence" value="ECO:0007669"/>
    <property type="project" value="InterPro"/>
</dbReference>
<evidence type="ECO:0000259" key="9">
    <source>
        <dbReference type="PROSITE" id="PS50011"/>
    </source>
</evidence>
<dbReference type="Gene3D" id="1.10.510.10">
    <property type="entry name" value="Transferase(Phosphotransferase) domain 1"/>
    <property type="match status" value="1"/>
</dbReference>
<protein>
    <submittedName>
        <fullName evidence="11">Protein kinase domain-containing protein</fullName>
    </submittedName>
</protein>
<dbReference type="Pfam" id="PF00069">
    <property type="entry name" value="Pkinase"/>
    <property type="match status" value="1"/>
</dbReference>
<name>A0A915NL96_9BILA</name>
<evidence type="ECO:0000256" key="6">
    <source>
        <dbReference type="ARBA" id="ARBA00038019"/>
    </source>
</evidence>
<dbReference type="GO" id="GO:0071004">
    <property type="term" value="C:U2-type prespliceosome"/>
    <property type="evidence" value="ECO:0007669"/>
    <property type="project" value="TreeGrafter"/>
</dbReference>
<reference evidence="11" key="1">
    <citation type="submission" date="2022-11" db="UniProtKB">
        <authorList>
            <consortium name="WormBaseParasite"/>
        </authorList>
    </citation>
    <scope>IDENTIFICATION</scope>
</reference>
<dbReference type="InterPro" id="IPR003107">
    <property type="entry name" value="HAT"/>
</dbReference>
<feature type="domain" description="Protein kinase" evidence="9">
    <location>
        <begin position="13"/>
        <end position="257"/>
    </location>
</feature>
<evidence type="ECO:0000256" key="2">
    <source>
        <dbReference type="ARBA" id="ARBA00022664"/>
    </source>
</evidence>
<dbReference type="InterPro" id="IPR011009">
    <property type="entry name" value="Kinase-like_dom_sf"/>
</dbReference>
<dbReference type="PROSITE" id="PS50011">
    <property type="entry name" value="PROTEIN_KINASE_DOM"/>
    <property type="match status" value="1"/>
</dbReference>
<dbReference type="InterPro" id="IPR017441">
    <property type="entry name" value="Protein_kinase_ATP_BS"/>
</dbReference>
<dbReference type="GO" id="GO:0030627">
    <property type="term" value="F:pre-mRNA 5'-splice site binding"/>
    <property type="evidence" value="ECO:0007669"/>
    <property type="project" value="TreeGrafter"/>
</dbReference>
<keyword evidence="3" id="KW-0677">Repeat</keyword>
<organism evidence="10 11">
    <name type="scientific">Meloidogyne floridensis</name>
    <dbReference type="NCBI Taxonomy" id="298350"/>
    <lineage>
        <taxon>Eukaryota</taxon>
        <taxon>Metazoa</taxon>
        <taxon>Ecdysozoa</taxon>
        <taxon>Nematoda</taxon>
        <taxon>Chromadorea</taxon>
        <taxon>Rhabditida</taxon>
        <taxon>Tylenchina</taxon>
        <taxon>Tylenchomorpha</taxon>
        <taxon>Tylenchoidea</taxon>
        <taxon>Meloidogynidae</taxon>
        <taxon>Meloidogyninae</taxon>
        <taxon>Meloidogyne</taxon>
    </lineage>
</organism>
<keyword evidence="5" id="KW-0539">Nucleus</keyword>
<dbReference type="Pfam" id="PF23241">
    <property type="entry name" value="HAT_PRP39_C"/>
    <property type="match status" value="1"/>
</dbReference>
<dbReference type="CDD" id="cd14014">
    <property type="entry name" value="STKc_PknB_like"/>
    <property type="match status" value="1"/>
</dbReference>
<keyword evidence="7" id="KW-0067">ATP-binding</keyword>
<dbReference type="SUPFAM" id="SSF56112">
    <property type="entry name" value="Protein kinase-like (PK-like)"/>
    <property type="match status" value="1"/>
</dbReference>
<evidence type="ECO:0000256" key="8">
    <source>
        <dbReference type="SAM" id="MobiDB-lite"/>
    </source>
</evidence>
<dbReference type="PANTHER" id="PTHR17204:SF5">
    <property type="entry name" value="PRE-MRNA-PROCESSING FACTOR 39"/>
    <property type="match status" value="1"/>
</dbReference>
<dbReference type="PROSITE" id="PS00107">
    <property type="entry name" value="PROTEIN_KINASE_ATP"/>
    <property type="match status" value="1"/>
</dbReference>
<sequence length="974" mass="114058">MALQELPKEIGNYYVFDEIGHGGFGTVYLCRDKTTRELFAIKEIKEKSKIDPKTEIDIHTRLMNKRGNRVVKIIDHFKRGGFVYIVMEYCKEGTTDILIQLCEALKLIHEEDIAHRDLTPNNVLIWEIKRGRNGDVKRIRVKVTDFGLSKETPKNKLGLFKTTLGTDPKVFSEVFAGKYTKAADVFALGSLFYFLLTGSYFDKRSKLSNALDGVIKRNSISKFDSNIKDNLRSFMHAMLCDENSRIRLDEIRTHEFMKWFYDERYEIDPELREFCSHSQNGHLRSRSQSRESERKPLKQINRQDVQKRSNRDSAFGSDRNIFSGDSNNTIRNIQSNPTRPQHASTSKDKRLETDLPATSSQNNEATIYDSKQAPWPLPTVPNTCTAVNGLGRCIFYKYSHVKGNIPLVAVLEMTSSKDNQTICKIFELRQNDREQELRILQPEGKDVRKPERNEERITDARELFRLKSLAEFRGCKMAKEGYETLWGFLKMAASRVVQAYCEEIIGHHKYRVELCLNGWANLYIGPRSAKDINDLKLSGRQKTHNGQVEQVKTGATLNENEKLLVIELAKALRTHVKESVWKKQFDRRNIRFNFVDMNGQPAYRNIGQNVDLNHDALGGDSLERLMMKDALRAVKDNQYDFDAWTRLLKINDEKASRDAYDGFLRRYPYCYGYWKKYADFERNNKHYEKCLTVYERGLEAIPLSVDLWLSYIAYVKEIAQGQRQATAKIRDVYTRALEACGLEFRSDKLWVEFIDWEISNGEFDKAMILFDVLISTPIALFASHFEKFKQFVNSQEPDRILTSEEYNAITDLIYPKIKDSLDGEPLFFMEEYEDDSIPIDGENIEEVQPKTVRRRKHNEHALKAFREEIINRKHQLYLENEREVSIRWVYENAIKRPYFHVKPLERDQLRNWYSYLDFEIRTGKKTRILFLFERCMIACANYEEMWIKYANYLEQLEDLASARAIYKRATGLIY</sequence>
<evidence type="ECO:0000256" key="5">
    <source>
        <dbReference type="ARBA" id="ARBA00023242"/>
    </source>
</evidence>
<evidence type="ECO:0000256" key="4">
    <source>
        <dbReference type="ARBA" id="ARBA00023187"/>
    </source>
</evidence>
<dbReference type="GO" id="GO:0005685">
    <property type="term" value="C:U1 snRNP"/>
    <property type="evidence" value="ECO:0007669"/>
    <property type="project" value="TreeGrafter"/>
</dbReference>
<dbReference type="PANTHER" id="PTHR17204">
    <property type="entry name" value="PRE-MRNA PROCESSING PROTEIN PRP39-RELATED"/>
    <property type="match status" value="1"/>
</dbReference>
<dbReference type="Gene3D" id="1.25.40.10">
    <property type="entry name" value="Tetratricopeptide repeat domain"/>
    <property type="match status" value="2"/>
</dbReference>
<feature type="compositionally biased region" description="Polar residues" evidence="8">
    <location>
        <begin position="323"/>
        <end position="344"/>
    </location>
</feature>
<feature type="region of interest" description="Disordered" evidence="8">
    <location>
        <begin position="278"/>
        <end position="374"/>
    </location>
</feature>
<dbReference type="Pfam" id="PF23240">
    <property type="entry name" value="HAT_PRP39_N"/>
    <property type="match status" value="1"/>
</dbReference>
<feature type="binding site" evidence="7">
    <location>
        <position position="42"/>
    </location>
    <ligand>
        <name>ATP</name>
        <dbReference type="ChEBI" id="CHEBI:30616"/>
    </ligand>
</feature>
<keyword evidence="7" id="KW-0547">Nucleotide-binding</keyword>
<evidence type="ECO:0000256" key="7">
    <source>
        <dbReference type="PROSITE-ProRule" id="PRU10141"/>
    </source>
</evidence>
<dbReference type="InterPro" id="IPR059164">
    <property type="entry name" value="HAT_PRP39_C"/>
</dbReference>
<evidence type="ECO:0000256" key="3">
    <source>
        <dbReference type="ARBA" id="ARBA00022737"/>
    </source>
</evidence>
<keyword evidence="2" id="KW-0507">mRNA processing</keyword>
<dbReference type="GO" id="GO:0000395">
    <property type="term" value="P:mRNA 5'-splice site recognition"/>
    <property type="evidence" value="ECO:0007669"/>
    <property type="project" value="TreeGrafter"/>
</dbReference>
<feature type="compositionally biased region" description="Polar residues" evidence="8">
    <location>
        <begin position="356"/>
        <end position="365"/>
    </location>
</feature>
<dbReference type="Proteomes" id="UP000887560">
    <property type="component" value="Unplaced"/>
</dbReference>
<keyword evidence="4" id="KW-0508">mRNA splicing</keyword>
<evidence type="ECO:0000256" key="1">
    <source>
        <dbReference type="ARBA" id="ARBA00004123"/>
    </source>
</evidence>
<evidence type="ECO:0000313" key="10">
    <source>
        <dbReference type="Proteomes" id="UP000887560"/>
    </source>
</evidence>
<comment type="similarity">
    <text evidence="6">Belongs to the PRP39 family.</text>
</comment>
<evidence type="ECO:0000313" key="11">
    <source>
        <dbReference type="WBParaSite" id="scf7180000418404.g2371"/>
    </source>
</evidence>
<dbReference type="Gene3D" id="3.30.200.20">
    <property type="entry name" value="Phosphorylase Kinase, domain 1"/>
    <property type="match status" value="1"/>
</dbReference>
<dbReference type="InterPro" id="IPR000719">
    <property type="entry name" value="Prot_kinase_dom"/>
</dbReference>
<proteinExistence type="inferred from homology"/>